<accession>A0ABR3TIC4</accession>
<dbReference type="InterPro" id="IPR025213">
    <property type="entry name" value="Sim4_Fta2"/>
</dbReference>
<reference evidence="1 2" key="1">
    <citation type="journal article" date="2023" name="Plant Dis.">
        <title>First Report of Diplodia intermedia Causing Canker and Dieback Diseases on Apple Trees in Canada.</title>
        <authorList>
            <person name="Ellouze W."/>
            <person name="Ilyukhin E."/>
            <person name="Sulman M."/>
            <person name="Ali S."/>
        </authorList>
    </citation>
    <scope>NUCLEOTIDE SEQUENCE [LARGE SCALE GENOMIC DNA]</scope>
    <source>
        <strain evidence="1 2">M45-28</strain>
    </source>
</reference>
<gene>
    <name evidence="1" type="ORF">SLS58_008232</name>
</gene>
<name>A0ABR3TIC4_9PEZI</name>
<dbReference type="Pfam" id="PF13095">
    <property type="entry name" value="FTA2"/>
    <property type="match status" value="1"/>
</dbReference>
<proteinExistence type="predicted"/>
<comment type="caution">
    <text evidence="1">The sequence shown here is derived from an EMBL/GenBank/DDBJ whole genome shotgun (WGS) entry which is preliminary data.</text>
</comment>
<keyword evidence="2" id="KW-1185">Reference proteome</keyword>
<sequence length="222" mass="26290">MFKFFDALEERNRFSDIQNSKISDRDFEGHIDPFYAECRAYGRINEFHDGAVPKKYEEMIREFSDRTPKRRKRGIAAAQCYGYLHLSPEDEECLRDKHGVVEWNRQANDEGKPIRALVKQLIESKEPISKKRRPNIRRMRDDLWTLHGIGVYPRDVCSRNYRDGLLLDFGQSLTVPHCVIEVLPRWQVDCEIKDDMVSFDEMIEEQKEFLELDESGKNERSL</sequence>
<dbReference type="Proteomes" id="UP001521184">
    <property type="component" value="Unassembled WGS sequence"/>
</dbReference>
<evidence type="ECO:0000313" key="1">
    <source>
        <dbReference type="EMBL" id="KAL1639145.1"/>
    </source>
</evidence>
<organism evidence="1 2">
    <name type="scientific">Diplodia intermedia</name>
    <dbReference type="NCBI Taxonomy" id="856260"/>
    <lineage>
        <taxon>Eukaryota</taxon>
        <taxon>Fungi</taxon>
        <taxon>Dikarya</taxon>
        <taxon>Ascomycota</taxon>
        <taxon>Pezizomycotina</taxon>
        <taxon>Dothideomycetes</taxon>
        <taxon>Dothideomycetes incertae sedis</taxon>
        <taxon>Botryosphaeriales</taxon>
        <taxon>Botryosphaeriaceae</taxon>
        <taxon>Diplodia</taxon>
    </lineage>
</organism>
<evidence type="ECO:0000313" key="2">
    <source>
        <dbReference type="Proteomes" id="UP001521184"/>
    </source>
</evidence>
<protein>
    <submittedName>
        <fullName evidence="1">Uncharacterized protein</fullName>
    </submittedName>
</protein>
<dbReference type="EMBL" id="JAKEKT020000068">
    <property type="protein sequence ID" value="KAL1639145.1"/>
    <property type="molecule type" value="Genomic_DNA"/>
</dbReference>